<gene>
    <name evidence="1" type="ORF">B0T26DRAFT_651014</name>
</gene>
<feature type="non-terminal residue" evidence="1">
    <location>
        <position position="101"/>
    </location>
</feature>
<evidence type="ECO:0000313" key="1">
    <source>
        <dbReference type="EMBL" id="KAK0712351.1"/>
    </source>
</evidence>
<dbReference type="InterPro" id="IPR015946">
    <property type="entry name" value="KH_dom-like_a/b"/>
</dbReference>
<sequence>LASLSSCNYVTGSVVAKDHGITLGEWDVKVEGLLPTKVLVGREQGNPNWEKVLLDTDIWGGMGDDAMFQLFVRKVERRCPFSQLFKLSGVVYKSRWVNGPL</sequence>
<dbReference type="Proteomes" id="UP001172101">
    <property type="component" value="Unassembled WGS sequence"/>
</dbReference>
<evidence type="ECO:0000313" key="2">
    <source>
        <dbReference type="Proteomes" id="UP001172101"/>
    </source>
</evidence>
<comment type="caution">
    <text evidence="1">The sequence shown here is derived from an EMBL/GenBank/DDBJ whole genome shotgun (WGS) entry which is preliminary data.</text>
</comment>
<name>A0AA40AAK8_9PEZI</name>
<dbReference type="InterPro" id="IPR003718">
    <property type="entry name" value="OsmC/Ohr_fam"/>
</dbReference>
<organism evidence="1 2">
    <name type="scientific">Lasiosphaeria miniovina</name>
    <dbReference type="NCBI Taxonomy" id="1954250"/>
    <lineage>
        <taxon>Eukaryota</taxon>
        <taxon>Fungi</taxon>
        <taxon>Dikarya</taxon>
        <taxon>Ascomycota</taxon>
        <taxon>Pezizomycotina</taxon>
        <taxon>Sordariomycetes</taxon>
        <taxon>Sordariomycetidae</taxon>
        <taxon>Sordariales</taxon>
        <taxon>Lasiosphaeriaceae</taxon>
        <taxon>Lasiosphaeria</taxon>
    </lineage>
</organism>
<accession>A0AA40AAK8</accession>
<dbReference type="SUPFAM" id="SSF82784">
    <property type="entry name" value="OsmC-like"/>
    <property type="match status" value="1"/>
</dbReference>
<dbReference type="Pfam" id="PF02566">
    <property type="entry name" value="OsmC"/>
    <property type="match status" value="1"/>
</dbReference>
<dbReference type="GeneID" id="85321509"/>
<reference evidence="1" key="1">
    <citation type="submission" date="2023-06" db="EMBL/GenBank/DDBJ databases">
        <title>Genome-scale phylogeny and comparative genomics of the fungal order Sordariales.</title>
        <authorList>
            <consortium name="Lawrence Berkeley National Laboratory"/>
            <person name="Hensen N."/>
            <person name="Bonometti L."/>
            <person name="Westerberg I."/>
            <person name="Brannstrom I.O."/>
            <person name="Guillou S."/>
            <person name="Cros-Aarteil S."/>
            <person name="Calhoun S."/>
            <person name="Haridas S."/>
            <person name="Kuo A."/>
            <person name="Mondo S."/>
            <person name="Pangilinan J."/>
            <person name="Riley R."/>
            <person name="LaButti K."/>
            <person name="Andreopoulos B."/>
            <person name="Lipzen A."/>
            <person name="Chen C."/>
            <person name="Yanf M."/>
            <person name="Daum C."/>
            <person name="Ng V."/>
            <person name="Clum A."/>
            <person name="Steindorff A."/>
            <person name="Ohm R."/>
            <person name="Martin F."/>
            <person name="Silar P."/>
            <person name="Natvig D."/>
            <person name="Lalanne C."/>
            <person name="Gautier V."/>
            <person name="Ament-velasquez S.L."/>
            <person name="Kruys A."/>
            <person name="Hutchinson M.I."/>
            <person name="Powell A.J."/>
            <person name="Barry K."/>
            <person name="Miller A.N."/>
            <person name="Grigoriev I.V."/>
            <person name="Debuchy R."/>
            <person name="Gladieux P."/>
            <person name="Thoren M.H."/>
            <person name="Johannesson H."/>
        </authorList>
    </citation>
    <scope>NUCLEOTIDE SEQUENCE</scope>
    <source>
        <strain evidence="1">SMH2392-1A</strain>
    </source>
</reference>
<dbReference type="InterPro" id="IPR036102">
    <property type="entry name" value="OsmC/Ohrsf"/>
</dbReference>
<dbReference type="EMBL" id="JAUIRO010000005">
    <property type="protein sequence ID" value="KAK0712351.1"/>
    <property type="molecule type" value="Genomic_DNA"/>
</dbReference>
<dbReference type="RefSeq" id="XP_060293674.1">
    <property type="nucleotide sequence ID" value="XM_060438239.1"/>
</dbReference>
<proteinExistence type="predicted"/>
<dbReference type="AlphaFoldDB" id="A0AA40AAK8"/>
<protein>
    <submittedName>
        <fullName evidence="1">Uncharacterized protein</fullName>
    </submittedName>
</protein>
<keyword evidence="2" id="KW-1185">Reference proteome</keyword>
<dbReference type="Gene3D" id="3.30.300.20">
    <property type="match status" value="1"/>
</dbReference>